<dbReference type="GO" id="GO:0016787">
    <property type="term" value="F:hydrolase activity"/>
    <property type="evidence" value="ECO:0007669"/>
    <property type="project" value="UniProtKB-KW"/>
</dbReference>
<accession>A0A4Q7V1G2</accession>
<dbReference type="InterPro" id="IPR041127">
    <property type="entry name" value="PET_hydrolase/cutinase-like"/>
</dbReference>
<dbReference type="PANTHER" id="PTHR33428:SF14">
    <property type="entry name" value="CARBOXYLESTERASE TYPE B DOMAIN-CONTAINING PROTEIN"/>
    <property type="match status" value="1"/>
</dbReference>
<protein>
    <submittedName>
        <fullName evidence="3">Dienelactone hydrolase</fullName>
    </submittedName>
</protein>
<reference evidence="3 4" key="1">
    <citation type="submission" date="2019-02" db="EMBL/GenBank/DDBJ databases">
        <title>Sequencing the genomes of 1000 actinobacteria strains.</title>
        <authorList>
            <person name="Klenk H.-P."/>
        </authorList>
    </citation>
    <scope>NUCLEOTIDE SEQUENCE [LARGE SCALE GENOMIC DNA]</scope>
    <source>
        <strain evidence="3 4">DSM 45779</strain>
    </source>
</reference>
<keyword evidence="4" id="KW-1185">Reference proteome</keyword>
<dbReference type="SUPFAM" id="SSF53474">
    <property type="entry name" value="alpha/beta-Hydrolases"/>
    <property type="match status" value="1"/>
</dbReference>
<dbReference type="Proteomes" id="UP000291591">
    <property type="component" value="Unassembled WGS sequence"/>
</dbReference>
<dbReference type="RefSeq" id="WP_423213702.1">
    <property type="nucleotide sequence ID" value="NZ_SHKL01000001.1"/>
</dbReference>
<evidence type="ECO:0000313" key="4">
    <source>
        <dbReference type="Proteomes" id="UP000291591"/>
    </source>
</evidence>
<dbReference type="PANTHER" id="PTHR33428">
    <property type="entry name" value="CHLOROPHYLLASE-2, CHLOROPLASTIC"/>
    <property type="match status" value="1"/>
</dbReference>
<evidence type="ECO:0000256" key="1">
    <source>
        <dbReference type="SAM" id="MobiDB-lite"/>
    </source>
</evidence>
<feature type="region of interest" description="Disordered" evidence="1">
    <location>
        <begin position="254"/>
        <end position="275"/>
    </location>
</feature>
<organism evidence="3 4">
    <name type="scientific">Pseudonocardia sediminis</name>
    <dbReference type="NCBI Taxonomy" id="1397368"/>
    <lineage>
        <taxon>Bacteria</taxon>
        <taxon>Bacillati</taxon>
        <taxon>Actinomycetota</taxon>
        <taxon>Actinomycetes</taxon>
        <taxon>Pseudonocardiales</taxon>
        <taxon>Pseudonocardiaceae</taxon>
        <taxon>Pseudonocardia</taxon>
    </lineage>
</organism>
<dbReference type="InterPro" id="IPR029058">
    <property type="entry name" value="AB_hydrolase_fold"/>
</dbReference>
<dbReference type="Gene3D" id="3.40.50.1820">
    <property type="entry name" value="alpha/beta hydrolase"/>
    <property type="match status" value="1"/>
</dbReference>
<evidence type="ECO:0000313" key="3">
    <source>
        <dbReference type="EMBL" id="RZT88337.1"/>
    </source>
</evidence>
<sequence>MKGAKDALGVLSRPGPHEVRIGDLGLVGLSGTIYTPVEGLGLPAVVLGHDWLQPASRYVELLRHLATWGFVAAAPNTQRGPVPSMTRFSADLLTTLDVVCGVRLGDGRISVDARRTALMGHGIGAGAAMLAAARRERLGAVVTLAPSKIQPSNIDAAKEITAPTLHLAAQIDSWAPAAGHAEPLTEAGLEAGRPVQLRTLDKAGHLGFCAGRHWSSILFQNKAQPKTRKITRALVTAFLLEHLCDESRASVLTEGDVPGAPLVDPTRDEDENTED</sequence>
<proteinExistence type="predicted"/>
<keyword evidence="3" id="KW-0378">Hydrolase</keyword>
<dbReference type="AlphaFoldDB" id="A0A4Q7V1G2"/>
<name>A0A4Q7V1G2_PSEST</name>
<feature type="domain" description="PET hydrolase/cutinase-like" evidence="2">
    <location>
        <begin position="30"/>
        <end position="187"/>
    </location>
</feature>
<gene>
    <name evidence="3" type="ORF">EV383_5276</name>
</gene>
<dbReference type="EMBL" id="SHKL01000001">
    <property type="protein sequence ID" value="RZT88337.1"/>
    <property type="molecule type" value="Genomic_DNA"/>
</dbReference>
<evidence type="ECO:0000259" key="2">
    <source>
        <dbReference type="Pfam" id="PF12740"/>
    </source>
</evidence>
<dbReference type="Pfam" id="PF12740">
    <property type="entry name" value="PETase"/>
    <property type="match status" value="1"/>
</dbReference>
<comment type="caution">
    <text evidence="3">The sequence shown here is derived from an EMBL/GenBank/DDBJ whole genome shotgun (WGS) entry which is preliminary data.</text>
</comment>